<dbReference type="Proteomes" id="UP000325785">
    <property type="component" value="Chromosome"/>
</dbReference>
<proteinExistence type="predicted"/>
<protein>
    <submittedName>
        <fullName evidence="1">Uncharacterized protein</fullName>
    </submittedName>
</protein>
<evidence type="ECO:0000313" key="1">
    <source>
        <dbReference type="EMBL" id="QEW28999.1"/>
    </source>
</evidence>
<dbReference type="KEGG" id="rid:RIdsm_04841"/>
<dbReference type="AlphaFoldDB" id="A0A5P3AI32"/>
<gene>
    <name evidence="1" type="ORF">RIdsm_04841</name>
</gene>
<evidence type="ECO:0000313" key="2">
    <source>
        <dbReference type="Proteomes" id="UP000325785"/>
    </source>
</evidence>
<organism evidence="1 2">
    <name type="scientific">Roseovarius indicus</name>
    <dbReference type="NCBI Taxonomy" id="540747"/>
    <lineage>
        <taxon>Bacteria</taxon>
        <taxon>Pseudomonadati</taxon>
        <taxon>Pseudomonadota</taxon>
        <taxon>Alphaproteobacteria</taxon>
        <taxon>Rhodobacterales</taxon>
        <taxon>Roseobacteraceae</taxon>
        <taxon>Roseovarius</taxon>
    </lineage>
</organism>
<sequence length="261" mass="30152">MPNVVEQDGIRILANQLPVKEMLRLVALTARWVHVDVFQALPVWYPEFHRGSLGFKHDWTEPQMNRSQSTGATSQWVESNTNANTALTCALGTSSKKRRNWSCCHIWGTPKAAGESNAVIRDPKFFSCTANMVLLPTPLKAFTDEIPSIKNALRICAFHYYRWFCDHPALGNWEYLNDNRRELPDGYPNKWPSWEHPNLIPPGVVDPSTRVWKAIERRKRRIGRDLREAGEHYPRDSVRNVLSYWEIEIEEPTGNKENTVE</sequence>
<reference evidence="1 2" key="1">
    <citation type="submission" date="2018-08" db="EMBL/GenBank/DDBJ databases">
        <title>Genetic Globetrotter - A new plasmid hitch-hiking vast phylogenetic and geographic distances.</title>
        <authorList>
            <person name="Vollmers J."/>
            <person name="Petersen J."/>
        </authorList>
    </citation>
    <scope>NUCLEOTIDE SEQUENCE [LARGE SCALE GENOMIC DNA]</scope>
    <source>
        <strain evidence="1 2">DSM 26383</strain>
    </source>
</reference>
<dbReference type="EMBL" id="CP031598">
    <property type="protein sequence ID" value="QEW28999.1"/>
    <property type="molecule type" value="Genomic_DNA"/>
</dbReference>
<name>A0A5P3AI32_9RHOB</name>
<accession>A0A5P3AI32</accession>